<sequence>MSPSPSSTIPRLIIHGGAGNITRSNLSPKSWSLYAASLLRIHNFTLDLLEKGATALDAATQAVAMFEDCELFNCGKGAVFTRDGTNELEASVMVSRGYHKRACGVVLVKTVKNPIKLAREMLVRGETDGSGVRSADQSSNPFGGAGGAQGHSCLGGETVEELAEEWGLEMVDENYFWTKKRWDEHKRGLHGDTGSQEYLPQGTVGCVVLDKYGTLCTATSTGGLTNKLPCRIGDTPTIGAGFWAEEWDESPLESGSRRVQQPAPGHSLGLGDAVDGFRNLLLGCLPKLHHYQPGSTPPPAFAEKSSNIRAVAMSGTGNGDSFLRTGAVRTAGAIVRFSPNRSLASAINQIAGTGGELQRSAGDRWGNGEGEGGIIGIELVDGKGEVVFDFNCGGMFRCWVDELGKERVMVFKDEY</sequence>
<name>A0AA39R8Q2_9LECA</name>
<organism evidence="5 6">
    <name type="scientific">Cladonia borealis</name>
    <dbReference type="NCBI Taxonomy" id="184061"/>
    <lineage>
        <taxon>Eukaryota</taxon>
        <taxon>Fungi</taxon>
        <taxon>Dikarya</taxon>
        <taxon>Ascomycota</taxon>
        <taxon>Pezizomycotina</taxon>
        <taxon>Lecanoromycetes</taxon>
        <taxon>OSLEUM clade</taxon>
        <taxon>Lecanoromycetidae</taxon>
        <taxon>Lecanorales</taxon>
        <taxon>Lecanorineae</taxon>
        <taxon>Cladoniaceae</taxon>
        <taxon>Cladonia</taxon>
    </lineage>
</organism>
<evidence type="ECO:0000256" key="4">
    <source>
        <dbReference type="SAM" id="MobiDB-lite"/>
    </source>
</evidence>
<reference evidence="5" key="1">
    <citation type="submission" date="2023-03" db="EMBL/GenBank/DDBJ databases">
        <title>Complete genome of Cladonia borealis.</title>
        <authorList>
            <person name="Park H."/>
        </authorList>
    </citation>
    <scope>NUCLEOTIDE SEQUENCE</scope>
    <source>
        <strain evidence="5">ANT050790</strain>
    </source>
</reference>
<keyword evidence="6" id="KW-1185">Reference proteome</keyword>
<comment type="caution">
    <text evidence="5">The sequence shown here is derived from an EMBL/GenBank/DDBJ whole genome shotgun (WGS) entry which is preliminary data.</text>
</comment>
<feature type="region of interest" description="Disordered" evidence="4">
    <location>
        <begin position="128"/>
        <end position="150"/>
    </location>
</feature>
<dbReference type="AlphaFoldDB" id="A0AA39R8Q2"/>
<dbReference type="PANTHER" id="PTHR10188">
    <property type="entry name" value="L-ASPARAGINASE"/>
    <property type="match status" value="1"/>
</dbReference>
<accession>A0AA39R8Q2</accession>
<dbReference type="PANTHER" id="PTHR10188:SF43">
    <property type="entry name" value="ASPARAGINASE (EUROFUNG)"/>
    <property type="match status" value="1"/>
</dbReference>
<evidence type="ECO:0000313" key="5">
    <source>
        <dbReference type="EMBL" id="KAK0515378.1"/>
    </source>
</evidence>
<dbReference type="CDD" id="cd04701">
    <property type="entry name" value="Asparaginase_2"/>
    <property type="match status" value="1"/>
</dbReference>
<proteinExistence type="predicted"/>
<dbReference type="Pfam" id="PF01112">
    <property type="entry name" value="Asparaginase_2"/>
    <property type="match status" value="2"/>
</dbReference>
<evidence type="ECO:0000313" key="6">
    <source>
        <dbReference type="Proteomes" id="UP001166286"/>
    </source>
</evidence>
<dbReference type="GO" id="GO:0005737">
    <property type="term" value="C:cytoplasm"/>
    <property type="evidence" value="ECO:0007669"/>
    <property type="project" value="TreeGrafter"/>
</dbReference>
<dbReference type="SUPFAM" id="SSF56235">
    <property type="entry name" value="N-terminal nucleophile aminohydrolases (Ntn hydrolases)"/>
    <property type="match status" value="1"/>
</dbReference>
<dbReference type="EMBL" id="JAFEKC020000004">
    <property type="protein sequence ID" value="KAK0515378.1"/>
    <property type="molecule type" value="Genomic_DNA"/>
</dbReference>
<gene>
    <name evidence="5" type="ORF">JMJ35_002757</name>
</gene>
<evidence type="ECO:0000256" key="3">
    <source>
        <dbReference type="PIRSR" id="PIRSR600246-3"/>
    </source>
</evidence>
<feature type="active site" description="Nucleophile" evidence="1">
    <location>
        <position position="203"/>
    </location>
</feature>
<protein>
    <recommendedName>
        <fullName evidence="7">Asparaginase</fullName>
    </recommendedName>
</protein>
<dbReference type="Proteomes" id="UP001166286">
    <property type="component" value="Unassembled WGS sequence"/>
</dbReference>
<evidence type="ECO:0008006" key="7">
    <source>
        <dbReference type="Google" id="ProtNLM"/>
    </source>
</evidence>
<dbReference type="GO" id="GO:0016787">
    <property type="term" value="F:hydrolase activity"/>
    <property type="evidence" value="ECO:0007669"/>
    <property type="project" value="InterPro"/>
</dbReference>
<feature type="binding site" evidence="2">
    <location>
        <begin position="231"/>
        <end position="234"/>
    </location>
    <ligand>
        <name>substrate</name>
    </ligand>
</feature>
<dbReference type="InterPro" id="IPR029055">
    <property type="entry name" value="Ntn_hydrolases_N"/>
</dbReference>
<dbReference type="InterPro" id="IPR000246">
    <property type="entry name" value="Peptidase_T2"/>
</dbReference>
<evidence type="ECO:0000256" key="1">
    <source>
        <dbReference type="PIRSR" id="PIRSR600246-1"/>
    </source>
</evidence>
<feature type="site" description="Cleavage; by autolysis" evidence="3">
    <location>
        <begin position="202"/>
        <end position="203"/>
    </location>
</feature>
<evidence type="ECO:0000256" key="2">
    <source>
        <dbReference type="PIRSR" id="PIRSR600246-2"/>
    </source>
</evidence>
<feature type="binding site" evidence="2">
    <location>
        <begin position="316"/>
        <end position="319"/>
    </location>
    <ligand>
        <name>substrate</name>
    </ligand>
</feature>
<dbReference type="Gene3D" id="3.60.20.30">
    <property type="entry name" value="(Glycosyl)asparaginase"/>
    <property type="match status" value="1"/>
</dbReference>